<comment type="caution">
    <text evidence="6">The sequence shown here is derived from an EMBL/GenBank/DDBJ whole genome shotgun (WGS) entry which is preliminary data.</text>
</comment>
<dbReference type="Proteomes" id="UP000290288">
    <property type="component" value="Unassembled WGS sequence"/>
</dbReference>
<feature type="region of interest" description="Disordered" evidence="5">
    <location>
        <begin position="170"/>
        <end position="191"/>
    </location>
</feature>
<evidence type="ECO:0000256" key="1">
    <source>
        <dbReference type="ARBA" id="ARBA00022741"/>
    </source>
</evidence>
<proteinExistence type="predicted"/>
<reference evidence="6 7" key="1">
    <citation type="submission" date="2019-01" db="EMBL/GenBank/DDBJ databases">
        <title>Draft genome sequence of Psathyrella aberdarensis IHI B618.</title>
        <authorList>
            <person name="Buettner E."/>
            <person name="Kellner H."/>
        </authorList>
    </citation>
    <scope>NUCLEOTIDE SEQUENCE [LARGE SCALE GENOMIC DNA]</scope>
    <source>
        <strain evidence="6 7">IHI B618</strain>
    </source>
</reference>
<dbReference type="InterPro" id="IPR023318">
    <property type="entry name" value="Ub_act_enz_dom_a_sf"/>
</dbReference>
<accession>A0A4Q2D3I4</accession>
<dbReference type="GO" id="GO:0005524">
    <property type="term" value="F:ATP binding"/>
    <property type="evidence" value="ECO:0007669"/>
    <property type="project" value="UniProtKB-KW"/>
</dbReference>
<feature type="region of interest" description="Disordered" evidence="5">
    <location>
        <begin position="1"/>
        <end position="23"/>
    </location>
</feature>
<evidence type="ECO:0000256" key="5">
    <source>
        <dbReference type="SAM" id="MobiDB-lite"/>
    </source>
</evidence>
<keyword evidence="2" id="KW-0833">Ubl conjugation pathway</keyword>
<feature type="compositionally biased region" description="Basic and acidic residues" evidence="5">
    <location>
        <begin position="232"/>
        <end position="251"/>
    </location>
</feature>
<evidence type="ECO:0000256" key="4">
    <source>
        <dbReference type="ARBA" id="ARBA00043952"/>
    </source>
</evidence>
<evidence type="ECO:0000313" key="7">
    <source>
        <dbReference type="Proteomes" id="UP000290288"/>
    </source>
</evidence>
<keyword evidence="7" id="KW-1185">Reference proteome</keyword>
<feature type="region of interest" description="Disordered" evidence="5">
    <location>
        <begin position="226"/>
        <end position="251"/>
    </location>
</feature>
<feature type="compositionally biased region" description="Acidic residues" evidence="5">
    <location>
        <begin position="1"/>
        <end position="13"/>
    </location>
</feature>
<organism evidence="6 7">
    <name type="scientific">Candolleomyces aberdarensis</name>
    <dbReference type="NCBI Taxonomy" id="2316362"/>
    <lineage>
        <taxon>Eukaryota</taxon>
        <taxon>Fungi</taxon>
        <taxon>Dikarya</taxon>
        <taxon>Basidiomycota</taxon>
        <taxon>Agaricomycotina</taxon>
        <taxon>Agaricomycetes</taxon>
        <taxon>Agaricomycetidae</taxon>
        <taxon>Agaricales</taxon>
        <taxon>Agaricineae</taxon>
        <taxon>Psathyrellaceae</taxon>
        <taxon>Candolleomyces</taxon>
    </lineage>
</organism>
<protein>
    <submittedName>
        <fullName evidence="6">Uncharacterized protein</fullName>
    </submittedName>
</protein>
<keyword evidence="1" id="KW-0547">Nucleotide-binding</keyword>
<sequence>MGQLFGEDEDATGELDAAEKEGENAQEIAALRKEATAFKIVQDALRSKNSEDAAELVFRKVFEADIRNLLSMADMWKSGSPPIPLDLGGIMNDFFVLRQGTNLRTNGASASTSKVPNPPAPVNGQTNGAVPKLKDQQTMSLKDNVLLLIDSDDHPTDGLFYILPSLLPQPARRIKPPPPPPETPQKANGKRLLPVKRADGVINLAPTPKKPKVSTTAATKAVLNSAMGKKRKAEERIRSVEARSDVWKRMG</sequence>
<evidence type="ECO:0000256" key="3">
    <source>
        <dbReference type="ARBA" id="ARBA00022840"/>
    </source>
</evidence>
<keyword evidence="3" id="KW-0067">ATP-binding</keyword>
<dbReference type="STRING" id="2316362.A0A4Q2D3I4"/>
<dbReference type="Gene3D" id="1.10.10.520">
    <property type="entry name" value="Ubiquitin activating enzymes (Uba3). Chain: B, domain 2"/>
    <property type="match status" value="1"/>
</dbReference>
<dbReference type="EMBL" id="SDEE01000928">
    <property type="protein sequence ID" value="RXW13402.1"/>
    <property type="molecule type" value="Genomic_DNA"/>
</dbReference>
<name>A0A4Q2D3I4_9AGAR</name>
<evidence type="ECO:0000256" key="2">
    <source>
        <dbReference type="ARBA" id="ARBA00022786"/>
    </source>
</evidence>
<dbReference type="OrthoDB" id="10255449at2759"/>
<gene>
    <name evidence="6" type="ORF">EST38_g12452</name>
</gene>
<dbReference type="AlphaFoldDB" id="A0A4Q2D3I4"/>
<comment type="pathway">
    <text evidence="4">Protein modification.</text>
</comment>
<evidence type="ECO:0000313" key="6">
    <source>
        <dbReference type="EMBL" id="RXW13402.1"/>
    </source>
</evidence>